<feature type="region of interest" description="Disordered" evidence="1">
    <location>
        <begin position="245"/>
        <end position="264"/>
    </location>
</feature>
<proteinExistence type="predicted"/>
<dbReference type="AlphaFoldDB" id="A0A2V1E494"/>
<dbReference type="Proteomes" id="UP000244855">
    <property type="component" value="Unassembled WGS sequence"/>
</dbReference>
<keyword evidence="3" id="KW-1185">Reference proteome</keyword>
<dbReference type="OrthoDB" id="3762348at2759"/>
<organism evidence="2 3">
    <name type="scientific">Periconia macrospinosa</name>
    <dbReference type="NCBI Taxonomy" id="97972"/>
    <lineage>
        <taxon>Eukaryota</taxon>
        <taxon>Fungi</taxon>
        <taxon>Dikarya</taxon>
        <taxon>Ascomycota</taxon>
        <taxon>Pezizomycotina</taxon>
        <taxon>Dothideomycetes</taxon>
        <taxon>Pleosporomycetidae</taxon>
        <taxon>Pleosporales</taxon>
        <taxon>Massarineae</taxon>
        <taxon>Periconiaceae</taxon>
        <taxon>Periconia</taxon>
    </lineage>
</organism>
<evidence type="ECO:0000313" key="2">
    <source>
        <dbReference type="EMBL" id="PVI04972.1"/>
    </source>
</evidence>
<dbReference type="EMBL" id="KZ805317">
    <property type="protein sequence ID" value="PVI04972.1"/>
    <property type="molecule type" value="Genomic_DNA"/>
</dbReference>
<evidence type="ECO:0000256" key="1">
    <source>
        <dbReference type="SAM" id="MobiDB-lite"/>
    </source>
</evidence>
<gene>
    <name evidence="2" type="ORF">DM02DRAFT_651142</name>
</gene>
<feature type="compositionally biased region" description="Basic and acidic residues" evidence="1">
    <location>
        <begin position="248"/>
        <end position="264"/>
    </location>
</feature>
<sequence>MTSIFFFSSTGARMKSLQYRSHRYSLRLLHYGNHMLEFSSLTEWLMHGDYGLAQCRKAAGLNSVAVTDGDELPEGCWEAVHVPNAFSGTTTEGKSVKGDALGFLHPDGIEWLVFDRDIEELVNFLMVDSKGRVCIGKYTHLVNFTETNDAGDTDKKGRLFDHVGVIEKGNEGKRGVKEANPAHRKLVENLNSSVSVEEDRPFAFIQSRRIKDLNRRLLAVYHKWELFKEAGYDISEAGYDPKLAHALRKPDLAEKEGNGEYKDE</sequence>
<protein>
    <submittedName>
        <fullName evidence="2">Uncharacterized protein</fullName>
    </submittedName>
</protein>
<accession>A0A2V1E494</accession>
<evidence type="ECO:0000313" key="3">
    <source>
        <dbReference type="Proteomes" id="UP000244855"/>
    </source>
</evidence>
<reference evidence="2 3" key="1">
    <citation type="journal article" date="2018" name="Sci. Rep.">
        <title>Comparative genomics provides insights into the lifestyle and reveals functional heterogeneity of dark septate endophytic fungi.</title>
        <authorList>
            <person name="Knapp D.G."/>
            <person name="Nemeth J.B."/>
            <person name="Barry K."/>
            <person name="Hainaut M."/>
            <person name="Henrissat B."/>
            <person name="Johnson J."/>
            <person name="Kuo A."/>
            <person name="Lim J.H.P."/>
            <person name="Lipzen A."/>
            <person name="Nolan M."/>
            <person name="Ohm R.A."/>
            <person name="Tamas L."/>
            <person name="Grigoriev I.V."/>
            <person name="Spatafora J.W."/>
            <person name="Nagy L.G."/>
            <person name="Kovacs G.M."/>
        </authorList>
    </citation>
    <scope>NUCLEOTIDE SEQUENCE [LARGE SCALE GENOMIC DNA]</scope>
    <source>
        <strain evidence="2 3">DSE2036</strain>
    </source>
</reference>
<name>A0A2V1E494_9PLEO</name>